<dbReference type="Pfam" id="PF21841">
    <property type="entry name" value="DUF6900"/>
    <property type="match status" value="1"/>
</dbReference>
<reference evidence="2" key="1">
    <citation type="submission" date="2016-10" db="EMBL/GenBank/DDBJ databases">
        <title>Sequence of Gallionella enrichment culture.</title>
        <authorList>
            <person name="Poehlein A."/>
            <person name="Muehling M."/>
            <person name="Daniel R."/>
        </authorList>
    </citation>
    <scope>NUCLEOTIDE SEQUENCE</scope>
</reference>
<feature type="domain" description="DUF6900" evidence="1">
    <location>
        <begin position="12"/>
        <end position="62"/>
    </location>
</feature>
<name>A0A1J5PFT8_9ZZZZ</name>
<protein>
    <recommendedName>
        <fullName evidence="1">DUF6900 domain-containing protein</fullName>
    </recommendedName>
</protein>
<dbReference type="EMBL" id="MLJW01006424">
    <property type="protein sequence ID" value="OIQ66687.1"/>
    <property type="molecule type" value="Genomic_DNA"/>
</dbReference>
<organism evidence="2">
    <name type="scientific">mine drainage metagenome</name>
    <dbReference type="NCBI Taxonomy" id="410659"/>
    <lineage>
        <taxon>unclassified sequences</taxon>
        <taxon>metagenomes</taxon>
        <taxon>ecological metagenomes</taxon>
    </lineage>
</organism>
<dbReference type="AlphaFoldDB" id="A0A1J5PFT8"/>
<accession>A0A1J5PFT8</accession>
<proteinExistence type="predicted"/>
<evidence type="ECO:0000259" key="1">
    <source>
        <dbReference type="Pfam" id="PF21841"/>
    </source>
</evidence>
<dbReference type="InterPro" id="IPR054195">
    <property type="entry name" value="DUF6900"/>
</dbReference>
<sequence>MTTKTAPANAPSDALLLEIAAKHFPSIETLETQNSDRLDFHDVAVWAIRAALENAYEAGRVAGAAAMLAAATAAR</sequence>
<comment type="caution">
    <text evidence="2">The sequence shown here is derived from an EMBL/GenBank/DDBJ whole genome shotgun (WGS) entry which is preliminary data.</text>
</comment>
<evidence type="ECO:0000313" key="2">
    <source>
        <dbReference type="EMBL" id="OIQ66687.1"/>
    </source>
</evidence>
<gene>
    <name evidence="2" type="ORF">GALL_517410</name>
</gene>